<accession>A0A198ALA5</accession>
<dbReference type="InterPro" id="IPR018062">
    <property type="entry name" value="HTH_AraC-typ_CS"/>
</dbReference>
<dbReference type="PROSITE" id="PS00041">
    <property type="entry name" value="HTH_ARAC_FAMILY_1"/>
    <property type="match status" value="1"/>
</dbReference>
<dbReference type="InterPro" id="IPR003313">
    <property type="entry name" value="AraC-bd"/>
</dbReference>
<proteinExistence type="predicted"/>
<dbReference type="InterPro" id="IPR037923">
    <property type="entry name" value="HTH-like"/>
</dbReference>
<keyword evidence="3" id="KW-0804">Transcription</keyword>
<name>A0A198ALA5_9BACL</name>
<dbReference type="SUPFAM" id="SSF51215">
    <property type="entry name" value="Regulatory protein AraC"/>
    <property type="match status" value="1"/>
</dbReference>
<dbReference type="RefSeq" id="WP_068662314.1">
    <property type="nucleotide sequence ID" value="NZ_LYPB01000047.1"/>
</dbReference>
<dbReference type="AlphaFoldDB" id="A0A198ALA5"/>
<protein>
    <recommendedName>
        <fullName evidence="4">HTH araC/xylS-type domain-containing protein</fullName>
    </recommendedName>
</protein>
<dbReference type="PANTHER" id="PTHR43280:SF28">
    <property type="entry name" value="HTH-TYPE TRANSCRIPTIONAL ACTIVATOR RHAS"/>
    <property type="match status" value="1"/>
</dbReference>
<dbReference type="GO" id="GO:0003700">
    <property type="term" value="F:DNA-binding transcription factor activity"/>
    <property type="evidence" value="ECO:0007669"/>
    <property type="project" value="InterPro"/>
</dbReference>
<dbReference type="Pfam" id="PF12833">
    <property type="entry name" value="HTH_18"/>
    <property type="match status" value="1"/>
</dbReference>
<dbReference type="GO" id="GO:0043565">
    <property type="term" value="F:sequence-specific DNA binding"/>
    <property type="evidence" value="ECO:0007669"/>
    <property type="project" value="InterPro"/>
</dbReference>
<comment type="caution">
    <text evidence="5">The sequence shown here is derived from an EMBL/GenBank/DDBJ whole genome shotgun (WGS) entry which is preliminary data.</text>
</comment>
<dbReference type="SMART" id="SM00342">
    <property type="entry name" value="HTH_ARAC"/>
    <property type="match status" value="1"/>
</dbReference>
<organism evidence="5 6">
    <name type="scientific">Paenibacillus oryzisoli</name>
    <dbReference type="NCBI Taxonomy" id="1850517"/>
    <lineage>
        <taxon>Bacteria</taxon>
        <taxon>Bacillati</taxon>
        <taxon>Bacillota</taxon>
        <taxon>Bacilli</taxon>
        <taxon>Bacillales</taxon>
        <taxon>Paenibacillaceae</taxon>
        <taxon>Paenibacillus</taxon>
    </lineage>
</organism>
<keyword evidence="1" id="KW-0805">Transcription regulation</keyword>
<dbReference type="CDD" id="cd06986">
    <property type="entry name" value="cupin_MmsR-like_N"/>
    <property type="match status" value="1"/>
</dbReference>
<dbReference type="Gene3D" id="1.10.10.60">
    <property type="entry name" value="Homeodomain-like"/>
    <property type="match status" value="2"/>
</dbReference>
<dbReference type="EMBL" id="LYPB01000047">
    <property type="protein sequence ID" value="OAS21850.1"/>
    <property type="molecule type" value="Genomic_DNA"/>
</dbReference>
<evidence type="ECO:0000256" key="1">
    <source>
        <dbReference type="ARBA" id="ARBA00023015"/>
    </source>
</evidence>
<evidence type="ECO:0000256" key="2">
    <source>
        <dbReference type="ARBA" id="ARBA00023125"/>
    </source>
</evidence>
<keyword evidence="6" id="KW-1185">Reference proteome</keyword>
<dbReference type="Pfam" id="PF02311">
    <property type="entry name" value="AraC_binding"/>
    <property type="match status" value="1"/>
</dbReference>
<evidence type="ECO:0000313" key="5">
    <source>
        <dbReference type="EMBL" id="OAS21850.1"/>
    </source>
</evidence>
<sequence length="276" mass="31795">MRINHFIAQPRFKRFVCYPESFGHYYNDPSHSENRGIGQFRSYNWHIVRSGTGYLKIGDDTITLHAGSGFLYGPGVEQIYYADSENPWDIRWVHFQGEGIDEILHGKGGQEVWTFSWRDAERLDDLWSDLLLYGPSLEIGEVRLSALLYEMIAELANHAGNSQVMSGNGKRNTIIAASEWIRLHSEEFLTLELMAARAGYSVSHFSRQFHLLIGQTPIEFLTDCRILQSKILLVSTELTVKDVSEKVGFSSSAYYIQRFRKSENMTPEQFRRLRRG</sequence>
<dbReference type="STRING" id="1850517.A8708_06865"/>
<keyword evidence="2" id="KW-0238">DNA-binding</keyword>
<gene>
    <name evidence="5" type="ORF">A8708_06865</name>
</gene>
<dbReference type="Gene3D" id="2.60.120.280">
    <property type="entry name" value="Regulatory protein AraC"/>
    <property type="match status" value="1"/>
</dbReference>
<dbReference type="InterPro" id="IPR018060">
    <property type="entry name" value="HTH_AraC"/>
</dbReference>
<reference evidence="5 6" key="1">
    <citation type="submission" date="2016-05" db="EMBL/GenBank/DDBJ databases">
        <title>Paenibacillus sp. 1ZS3-15 nov., isolated from the rhizosphere soil.</title>
        <authorList>
            <person name="Zhang X.X."/>
            <person name="Zhang J."/>
        </authorList>
    </citation>
    <scope>NUCLEOTIDE SEQUENCE [LARGE SCALE GENOMIC DNA]</scope>
    <source>
        <strain evidence="5 6">1ZS3-15</strain>
    </source>
</reference>
<evidence type="ECO:0000259" key="4">
    <source>
        <dbReference type="PROSITE" id="PS01124"/>
    </source>
</evidence>
<evidence type="ECO:0000256" key="3">
    <source>
        <dbReference type="ARBA" id="ARBA00023163"/>
    </source>
</evidence>
<dbReference type="Proteomes" id="UP000078454">
    <property type="component" value="Unassembled WGS sequence"/>
</dbReference>
<dbReference type="SUPFAM" id="SSF46689">
    <property type="entry name" value="Homeodomain-like"/>
    <property type="match status" value="2"/>
</dbReference>
<feature type="domain" description="HTH araC/xylS-type" evidence="4">
    <location>
        <begin position="175"/>
        <end position="273"/>
    </location>
</feature>
<dbReference type="PROSITE" id="PS01124">
    <property type="entry name" value="HTH_ARAC_FAMILY_2"/>
    <property type="match status" value="1"/>
</dbReference>
<dbReference type="PANTHER" id="PTHR43280">
    <property type="entry name" value="ARAC-FAMILY TRANSCRIPTIONAL REGULATOR"/>
    <property type="match status" value="1"/>
</dbReference>
<evidence type="ECO:0000313" key="6">
    <source>
        <dbReference type="Proteomes" id="UP000078454"/>
    </source>
</evidence>
<dbReference type="InterPro" id="IPR009057">
    <property type="entry name" value="Homeodomain-like_sf"/>
</dbReference>